<evidence type="ECO:0000313" key="2">
    <source>
        <dbReference type="Proteomes" id="UP000000535"/>
    </source>
</evidence>
<dbReference type="EMBL" id="AE004969">
    <property type="protein sequence ID" value="AKO63705.1"/>
    <property type="molecule type" value="Genomic_DNA"/>
</dbReference>
<name>A0A0H4IVA4_NEIG1</name>
<dbReference type="Proteomes" id="UP000000535">
    <property type="component" value="Chromosome"/>
</dbReference>
<accession>A0A0H4IVA4</accession>
<gene>
    <name evidence="1" type="ORF">NGO_06800</name>
</gene>
<reference evidence="2" key="1">
    <citation type="submission" date="2003-03" db="EMBL/GenBank/DDBJ databases">
        <title>The complete genome sequence of Neisseria gonorrhoeae.</title>
        <authorList>
            <person name="Lewis L.A."/>
            <person name="Gillaspy A.F."/>
            <person name="McLaughlin R.E."/>
            <person name="Gipson M."/>
            <person name="Ducey T.F."/>
            <person name="Ownbey T."/>
            <person name="Hartman K."/>
            <person name="Nydick C."/>
            <person name="Carson M.B."/>
            <person name="Vaughn J."/>
            <person name="Thomson C."/>
            <person name="Song L."/>
            <person name="Lin S."/>
            <person name="Yuan X."/>
            <person name="Najar F."/>
            <person name="Zhan M."/>
            <person name="Ren Q."/>
            <person name="Zhu H."/>
            <person name="Qi S."/>
            <person name="Kenton S.M."/>
            <person name="Lai H."/>
            <person name="White J.D."/>
            <person name="Clifton S."/>
            <person name="Roe B.A."/>
            <person name="Dyer D.W."/>
        </authorList>
    </citation>
    <scope>NUCLEOTIDE SEQUENCE [LARGE SCALE GENOMIC DNA]</scope>
    <source>
        <strain evidence="2">ATCC 700825 / FA 1090</strain>
    </source>
</reference>
<protein>
    <submittedName>
        <fullName evidence="1">Uncharacterized protein</fullName>
    </submittedName>
</protein>
<organism evidence="1 2">
    <name type="scientific">Neisseria gonorrhoeae (strain ATCC 700825 / FA 1090)</name>
    <dbReference type="NCBI Taxonomy" id="242231"/>
    <lineage>
        <taxon>Bacteria</taxon>
        <taxon>Pseudomonadati</taxon>
        <taxon>Pseudomonadota</taxon>
        <taxon>Betaproteobacteria</taxon>
        <taxon>Neisseriales</taxon>
        <taxon>Neisseriaceae</taxon>
        <taxon>Neisseria</taxon>
    </lineage>
</organism>
<dbReference type="KEGG" id="ngo:NGO_06800"/>
<sequence>MYFFGHCADKSPFCPLSGFVHIGKTEIVRTCAGVDSSLAISGYIQQNRHIGILIGVLRK</sequence>
<proteinExistence type="predicted"/>
<dbReference type="STRING" id="242231.NGO_06800"/>
<keyword evidence="2" id="KW-1185">Reference proteome</keyword>
<evidence type="ECO:0000313" key="1">
    <source>
        <dbReference type="EMBL" id="AKO63705.1"/>
    </source>
</evidence>
<dbReference type="AlphaFoldDB" id="A0A0H4IVA4"/>